<gene>
    <name evidence="2" type="ORF">EVAR_91494_1</name>
</gene>
<sequence length="136" mass="15484">MSPSYYFLTFDDLAVVQIRNIYYSVKILIQRNETSYSFISIDVTTETADPDTRCGKGSASQKRTRNKGGFFNDKRAQLYLSRTEGLGLRADHRRDGEARSKWFLNRFKFKTLRSPPVLKIAPAPPGSKATPPWATD</sequence>
<name>A0A4C1VBE5_EUMVA</name>
<organism evidence="2 3">
    <name type="scientific">Eumeta variegata</name>
    <name type="common">Bagworm moth</name>
    <name type="synonym">Eumeta japonica</name>
    <dbReference type="NCBI Taxonomy" id="151549"/>
    <lineage>
        <taxon>Eukaryota</taxon>
        <taxon>Metazoa</taxon>
        <taxon>Ecdysozoa</taxon>
        <taxon>Arthropoda</taxon>
        <taxon>Hexapoda</taxon>
        <taxon>Insecta</taxon>
        <taxon>Pterygota</taxon>
        <taxon>Neoptera</taxon>
        <taxon>Endopterygota</taxon>
        <taxon>Lepidoptera</taxon>
        <taxon>Glossata</taxon>
        <taxon>Ditrysia</taxon>
        <taxon>Tineoidea</taxon>
        <taxon>Psychidae</taxon>
        <taxon>Oiketicinae</taxon>
        <taxon>Eumeta</taxon>
    </lineage>
</organism>
<dbReference type="Proteomes" id="UP000299102">
    <property type="component" value="Unassembled WGS sequence"/>
</dbReference>
<comment type="caution">
    <text evidence="2">The sequence shown here is derived from an EMBL/GenBank/DDBJ whole genome shotgun (WGS) entry which is preliminary data.</text>
</comment>
<proteinExistence type="predicted"/>
<protein>
    <submittedName>
        <fullName evidence="2">Uncharacterized protein</fullName>
    </submittedName>
</protein>
<keyword evidence="3" id="KW-1185">Reference proteome</keyword>
<dbReference type="AlphaFoldDB" id="A0A4C1VBE5"/>
<evidence type="ECO:0000313" key="2">
    <source>
        <dbReference type="EMBL" id="GBP35943.1"/>
    </source>
</evidence>
<feature type="region of interest" description="Disordered" evidence="1">
    <location>
        <begin position="47"/>
        <end position="68"/>
    </location>
</feature>
<evidence type="ECO:0000313" key="3">
    <source>
        <dbReference type="Proteomes" id="UP000299102"/>
    </source>
</evidence>
<evidence type="ECO:0000256" key="1">
    <source>
        <dbReference type="SAM" id="MobiDB-lite"/>
    </source>
</evidence>
<accession>A0A4C1VBE5</accession>
<dbReference type="EMBL" id="BGZK01000312">
    <property type="protein sequence ID" value="GBP35943.1"/>
    <property type="molecule type" value="Genomic_DNA"/>
</dbReference>
<reference evidence="2 3" key="1">
    <citation type="journal article" date="2019" name="Commun. Biol.">
        <title>The bagworm genome reveals a unique fibroin gene that provides high tensile strength.</title>
        <authorList>
            <person name="Kono N."/>
            <person name="Nakamura H."/>
            <person name="Ohtoshi R."/>
            <person name="Tomita M."/>
            <person name="Numata K."/>
            <person name="Arakawa K."/>
        </authorList>
    </citation>
    <scope>NUCLEOTIDE SEQUENCE [LARGE SCALE GENOMIC DNA]</scope>
</reference>